<comment type="function">
    <text evidence="10">Catalyzes the reduction of fatty acyl-CoA to fatty alcohols.</text>
</comment>
<feature type="transmembrane region" description="Helical" evidence="10">
    <location>
        <begin position="500"/>
        <end position="524"/>
    </location>
</feature>
<keyword evidence="7 10" id="KW-0443">Lipid metabolism</keyword>
<dbReference type="SUPFAM" id="SSF51735">
    <property type="entry name" value="NAD(P)-binding Rossmann-fold domains"/>
    <property type="match status" value="1"/>
</dbReference>
<comment type="caution">
    <text evidence="13">The sequence shown here is derived from an EMBL/GenBank/DDBJ whole genome shotgun (WGS) entry which is preliminary data.</text>
</comment>
<dbReference type="InterPro" id="IPR013120">
    <property type="entry name" value="FAR_NAD-bd"/>
</dbReference>
<feature type="domain" description="Thioester reductase (TE)" evidence="12">
    <location>
        <begin position="40"/>
        <end position="316"/>
    </location>
</feature>
<dbReference type="CDD" id="cd09071">
    <property type="entry name" value="FAR_C"/>
    <property type="match status" value="1"/>
</dbReference>
<keyword evidence="4 10" id="KW-0812">Transmembrane</keyword>
<dbReference type="FunFam" id="3.40.50.720:FF:000143">
    <property type="entry name" value="Fatty acyl-CoA reductase"/>
    <property type="match status" value="1"/>
</dbReference>
<evidence type="ECO:0000256" key="5">
    <source>
        <dbReference type="ARBA" id="ARBA00022857"/>
    </source>
</evidence>
<evidence type="ECO:0000256" key="7">
    <source>
        <dbReference type="ARBA" id="ARBA00023098"/>
    </source>
</evidence>
<evidence type="ECO:0000313" key="13">
    <source>
        <dbReference type="EMBL" id="PCG76936.1"/>
    </source>
</evidence>
<keyword evidence="6 10" id="KW-1133">Transmembrane helix</keyword>
<dbReference type="Pfam" id="PF03015">
    <property type="entry name" value="Sterile"/>
    <property type="match status" value="1"/>
</dbReference>
<reference evidence="13" key="1">
    <citation type="submission" date="2017-09" db="EMBL/GenBank/DDBJ databases">
        <title>Contemporary evolution of a Lepidopteran species, Heliothis virescens, in response to modern agricultural practices.</title>
        <authorList>
            <person name="Fritz M.L."/>
            <person name="Deyonke A.M."/>
            <person name="Papanicolaou A."/>
            <person name="Micinski S."/>
            <person name="Westbrook J."/>
            <person name="Gould F."/>
        </authorList>
    </citation>
    <scope>NUCLEOTIDE SEQUENCE [LARGE SCALE GENOMIC DNA]</scope>
    <source>
        <strain evidence="13">HvINT-</strain>
        <tissue evidence="13">Whole body</tissue>
    </source>
</reference>
<keyword evidence="10" id="KW-0560">Oxidoreductase</keyword>
<feature type="transmembrane region" description="Helical" evidence="10">
    <location>
        <begin position="278"/>
        <end position="298"/>
    </location>
</feature>
<dbReference type="Gene3D" id="3.40.50.720">
    <property type="entry name" value="NAD(P)-binding Rossmann-like Domain"/>
    <property type="match status" value="1"/>
</dbReference>
<keyword evidence="8 10" id="KW-0472">Membrane</keyword>
<protein>
    <recommendedName>
        <fullName evidence="10">Fatty acyl-CoA reductase</fullName>
        <ecNumber evidence="10">1.2.1.84</ecNumber>
    </recommendedName>
</protein>
<comment type="catalytic activity">
    <reaction evidence="9 10">
        <text>a long-chain fatty acyl-CoA + 2 NADPH + 2 H(+) = a long-chain primary fatty alcohol + 2 NADP(+) + CoA</text>
        <dbReference type="Rhea" id="RHEA:52716"/>
        <dbReference type="ChEBI" id="CHEBI:15378"/>
        <dbReference type="ChEBI" id="CHEBI:57287"/>
        <dbReference type="ChEBI" id="CHEBI:57783"/>
        <dbReference type="ChEBI" id="CHEBI:58349"/>
        <dbReference type="ChEBI" id="CHEBI:77396"/>
        <dbReference type="ChEBI" id="CHEBI:83139"/>
        <dbReference type="EC" id="1.2.1.84"/>
    </reaction>
</comment>
<evidence type="ECO:0000256" key="8">
    <source>
        <dbReference type="ARBA" id="ARBA00023136"/>
    </source>
</evidence>
<comment type="subcellular location">
    <subcellularLocation>
        <location evidence="1">Membrane</location>
        <topology evidence="1">Multi-pass membrane protein</topology>
    </subcellularLocation>
</comment>
<dbReference type="STRING" id="7102.A0A2A4JYT4"/>
<keyword evidence="5 10" id="KW-0521">NADP</keyword>
<feature type="domain" description="Fatty acyl-CoA reductase C-terminal" evidence="11">
    <location>
        <begin position="390"/>
        <end position="486"/>
    </location>
</feature>
<dbReference type="PANTHER" id="PTHR11011:SF116">
    <property type="entry name" value="FATTY ACYL-COA REDUCTASE CG5065-RELATED"/>
    <property type="match status" value="1"/>
</dbReference>
<dbReference type="GO" id="GO:0035336">
    <property type="term" value="P:long-chain fatty-acyl-CoA metabolic process"/>
    <property type="evidence" value="ECO:0007669"/>
    <property type="project" value="TreeGrafter"/>
</dbReference>
<gene>
    <name evidence="13" type="ORF">B5V51_8388</name>
</gene>
<dbReference type="GO" id="GO:0005777">
    <property type="term" value="C:peroxisome"/>
    <property type="evidence" value="ECO:0007669"/>
    <property type="project" value="TreeGrafter"/>
</dbReference>
<evidence type="ECO:0000256" key="9">
    <source>
        <dbReference type="ARBA" id="ARBA00052530"/>
    </source>
</evidence>
<dbReference type="PANTHER" id="PTHR11011">
    <property type="entry name" value="MALE STERILITY PROTEIN 2-RELATED"/>
    <property type="match status" value="1"/>
</dbReference>
<dbReference type="InterPro" id="IPR036291">
    <property type="entry name" value="NAD(P)-bd_dom_sf"/>
</dbReference>
<dbReference type="EMBL" id="NWSH01000368">
    <property type="protein sequence ID" value="PCG76936.1"/>
    <property type="molecule type" value="Genomic_DNA"/>
</dbReference>
<evidence type="ECO:0000259" key="11">
    <source>
        <dbReference type="Pfam" id="PF03015"/>
    </source>
</evidence>
<name>A0A2A4JYT4_HELVI</name>
<proteinExistence type="inferred from homology"/>
<evidence type="ECO:0000256" key="1">
    <source>
        <dbReference type="ARBA" id="ARBA00004141"/>
    </source>
</evidence>
<accession>A0A2A4JYT4</accession>
<dbReference type="AlphaFoldDB" id="A0A2A4JYT4"/>
<keyword evidence="3 10" id="KW-0444">Lipid biosynthesis</keyword>
<evidence type="ECO:0000256" key="6">
    <source>
        <dbReference type="ARBA" id="ARBA00022989"/>
    </source>
</evidence>
<dbReference type="InterPro" id="IPR033640">
    <property type="entry name" value="FAR_C"/>
</dbReference>
<organism evidence="13">
    <name type="scientific">Heliothis virescens</name>
    <name type="common">Tobacco budworm moth</name>
    <dbReference type="NCBI Taxonomy" id="7102"/>
    <lineage>
        <taxon>Eukaryota</taxon>
        <taxon>Metazoa</taxon>
        <taxon>Ecdysozoa</taxon>
        <taxon>Arthropoda</taxon>
        <taxon>Hexapoda</taxon>
        <taxon>Insecta</taxon>
        <taxon>Pterygota</taxon>
        <taxon>Neoptera</taxon>
        <taxon>Endopterygota</taxon>
        <taxon>Lepidoptera</taxon>
        <taxon>Glossata</taxon>
        <taxon>Ditrysia</taxon>
        <taxon>Noctuoidea</taxon>
        <taxon>Noctuidae</taxon>
        <taxon>Heliothinae</taxon>
        <taxon>Heliothis</taxon>
    </lineage>
</organism>
<evidence type="ECO:0000256" key="2">
    <source>
        <dbReference type="ARBA" id="ARBA00005928"/>
    </source>
</evidence>
<evidence type="ECO:0000256" key="10">
    <source>
        <dbReference type="RuleBase" id="RU363097"/>
    </source>
</evidence>
<dbReference type="EC" id="1.2.1.84" evidence="10"/>
<sequence length="532" mass="61394">MDYARAAELALLEHQKPMNELIDRGDSAVQQFYSGTTVFVTGGSGFLGKQLVEKLFRSCDIKKLYLLLRPKRGRSIQQRIAFIFKDPLYDTLRSKKPDFMDKIVPVEGDIAELGLGINEKVYSEMTEEVNVIFHMAATVNFDEPLQQAGLINVRGTWEVMELGRRCKNLKLLNHISTAFAHATESRIATDVEEKFYPSPVDPQIFLQMIESMDESRINDITPGLLKDWPNTYTFTKAITEELVRTTSGDLPICVVKPPVVISSYLEPSPGWIDSQTVMASPVGFLLGVGLGIMHVMLVDNERNLSYAPVDFVNNAIIAAGWDSIKNRELWQGNIPMYTVSTSKYGFSWKQISDTIRTDEFQRLSTPRLLWYAYLLETKNTALYWFLTWFLHYIPGYFLDTIVDLLGVRPKGVPHLVKVYTKVYKLTKVYRYFLSHEWNFKDDNLTAMIKRLSPEDKIIYNCDVEDVELKKMIQAMCLGLRRFIVKDELKNSAYGYKKQKLFFFANFIFMTLYLYLIWKVLYFVYSTIAMIPL</sequence>
<evidence type="ECO:0000256" key="3">
    <source>
        <dbReference type="ARBA" id="ARBA00022516"/>
    </source>
</evidence>
<dbReference type="InterPro" id="IPR026055">
    <property type="entry name" value="FAR"/>
</dbReference>
<dbReference type="Pfam" id="PF07993">
    <property type="entry name" value="NAD_binding_4"/>
    <property type="match status" value="1"/>
</dbReference>
<dbReference type="CDD" id="cd05236">
    <property type="entry name" value="FAR-N_SDR_e"/>
    <property type="match status" value="1"/>
</dbReference>
<dbReference type="GO" id="GO:0102965">
    <property type="term" value="F:alcohol-forming long-chain fatty acyl-CoA reductase activity"/>
    <property type="evidence" value="ECO:0007669"/>
    <property type="project" value="UniProtKB-EC"/>
</dbReference>
<dbReference type="GO" id="GO:0016020">
    <property type="term" value="C:membrane"/>
    <property type="evidence" value="ECO:0007669"/>
    <property type="project" value="UniProtKB-SubCell"/>
</dbReference>
<evidence type="ECO:0000256" key="4">
    <source>
        <dbReference type="ARBA" id="ARBA00022692"/>
    </source>
</evidence>
<dbReference type="GO" id="GO:0080019">
    <property type="term" value="F:alcohol-forming very long-chain fatty acyl-CoA reductase activity"/>
    <property type="evidence" value="ECO:0007669"/>
    <property type="project" value="InterPro"/>
</dbReference>
<evidence type="ECO:0000259" key="12">
    <source>
        <dbReference type="Pfam" id="PF07993"/>
    </source>
</evidence>
<comment type="similarity">
    <text evidence="2 10">Belongs to the fatty acyl-CoA reductase family.</text>
</comment>